<evidence type="ECO:0000256" key="1">
    <source>
        <dbReference type="SAM" id="MobiDB-lite"/>
    </source>
</evidence>
<feature type="compositionally biased region" description="Polar residues" evidence="1">
    <location>
        <begin position="1"/>
        <end position="11"/>
    </location>
</feature>
<dbReference type="GeneID" id="8857154"/>
<dbReference type="InterPro" id="IPR032675">
    <property type="entry name" value="LRR_dom_sf"/>
</dbReference>
<gene>
    <name evidence="2" type="ORF">NAEGRDRAFT_53963</name>
</gene>
<dbReference type="Proteomes" id="UP000006671">
    <property type="component" value="Unassembled WGS sequence"/>
</dbReference>
<feature type="region of interest" description="Disordered" evidence="1">
    <location>
        <begin position="1"/>
        <end position="85"/>
    </location>
</feature>
<dbReference type="OMA" id="GFTSTMK"/>
<sequence length="975" mass="111956">MNQLPTSNNKKFPSEASFTHKKQEQHDDITSQHQQQKNIKPPFKSTDSMVNHHGSTTDDDSSYVSSPDNNNCEANNDTNNNKFNVQNQQTTTTFLRRTLEPHSSSSSEHHINEEYAEDSSYSGISSVNSQEDSSSPGCLPPMREGVANRMNGTMGFGRFALQRQDSKDLLCTKPPKAYKNSCLSSETNKHQQQQIPQQNTNLKFTKAIPNHPQNNKCTTTSIGNLNDEETIQEESSPDFMDKSNSKQRKAFPLTTRNKQPYKMFQSCPTNINCRNSPTTSVLTLMVKQSISVPYDMEAMKNHSQSHHVSNQTYDSSVFELEQGLKDGFLNNLKVWTNILSFLEEYEVLWNIRPTCNLFCTYSFAYERLYKTSFVVKHDLLDREELKRLTIHNLIKLPNLNELIISKLNSELITYEDIKEVCLRELLENDIKLEKIDIDCHLDQAFFELLKQTKSLAHLKSLKAKSITRYLITNCTNVEKSRRELVQYLAACKNLESLEFTFLAQFDDDLIPLLKECSKKELYKGCWMPSHLKHLAFVVSTVSVENMKLVVTCCPNLESLKIACSLTHHQTHVVNGSTVINHDESNEIHALEIIGNLKNLTHLDLTNPILTNRTLNYWIKCDMPSRLKVLRLNGNSLLELHRFSIINGDIFTNKDLPHGVSKEQSDMAIRNVEANTCSFDEMEMFLRKLHMSKEIDIDLTVLLSNLDIGSPSNDIDLSFLGSALFFPHLEKLSISGFTSTMKNVIPFVSGISAQPSKISQLSLHSQMLGEDQMYILPKLSNLKSLTLSLSMFNVMIKFPSENLTKLFIYYQDFTYMNLSSLLEQALRPLEKLRVLVIGSIDRRAYCRSRCLTTSRSTVNNYLEEITKAIRVRANSLEILKLERQQLTEKQLEHLKVFKKLRFLKIAYELNANYMKEIVSSLTSIRTIVVECCCLFHQQRDQNDTQQLYHQRMSMEKQKIIGYAPHIKIELEEMHCE</sequence>
<reference evidence="2 3" key="1">
    <citation type="journal article" date="2010" name="Cell">
        <title>The genome of Naegleria gruberi illuminates early eukaryotic versatility.</title>
        <authorList>
            <person name="Fritz-Laylin L.K."/>
            <person name="Prochnik S.E."/>
            <person name="Ginger M.L."/>
            <person name="Dacks J.B."/>
            <person name="Carpenter M.L."/>
            <person name="Field M.C."/>
            <person name="Kuo A."/>
            <person name="Paredez A."/>
            <person name="Chapman J."/>
            <person name="Pham J."/>
            <person name="Shu S."/>
            <person name="Neupane R."/>
            <person name="Cipriano M."/>
            <person name="Mancuso J."/>
            <person name="Tu H."/>
            <person name="Salamov A."/>
            <person name="Lindquist E."/>
            <person name="Shapiro H."/>
            <person name="Lucas S."/>
            <person name="Grigoriev I.V."/>
            <person name="Cande W.Z."/>
            <person name="Fulton C."/>
            <person name="Rokhsar D.S."/>
            <person name="Dawson S.C."/>
        </authorList>
    </citation>
    <scope>NUCLEOTIDE SEQUENCE [LARGE SCALE GENOMIC DNA]</scope>
    <source>
        <strain evidence="2 3">NEG-M</strain>
    </source>
</reference>
<name>D2W1G4_NAEGR</name>
<accession>D2W1G4</accession>
<dbReference type="AlphaFoldDB" id="D2W1G4"/>
<protein>
    <submittedName>
        <fullName evidence="2">Predicted protein</fullName>
    </submittedName>
</protein>
<dbReference type="KEGG" id="ngr:NAEGRDRAFT_53963"/>
<feature type="compositionally biased region" description="Polar residues" evidence="1">
    <location>
        <begin position="119"/>
        <end position="136"/>
    </location>
</feature>
<dbReference type="OrthoDB" id="10259240at2759"/>
<feature type="compositionally biased region" description="Basic and acidic residues" evidence="1">
    <location>
        <begin position="21"/>
        <end position="30"/>
    </location>
</feature>
<evidence type="ECO:0000313" key="2">
    <source>
        <dbReference type="EMBL" id="EFC37085.1"/>
    </source>
</evidence>
<proteinExistence type="predicted"/>
<dbReference type="Gene3D" id="3.80.10.10">
    <property type="entry name" value="Ribonuclease Inhibitor"/>
    <property type="match status" value="2"/>
</dbReference>
<dbReference type="SUPFAM" id="SSF52047">
    <property type="entry name" value="RNI-like"/>
    <property type="match status" value="2"/>
</dbReference>
<dbReference type="VEuPathDB" id="AmoebaDB:NAEGRDRAFT_53963"/>
<evidence type="ECO:0000313" key="3">
    <source>
        <dbReference type="Proteomes" id="UP000006671"/>
    </source>
</evidence>
<dbReference type="InParanoid" id="D2W1G4"/>
<feature type="region of interest" description="Disordered" evidence="1">
    <location>
        <begin position="98"/>
        <end position="138"/>
    </location>
</feature>
<dbReference type="RefSeq" id="XP_002669829.1">
    <property type="nucleotide sequence ID" value="XM_002669783.1"/>
</dbReference>
<feature type="compositionally biased region" description="Low complexity" evidence="1">
    <location>
        <begin position="62"/>
        <end position="85"/>
    </location>
</feature>
<organism evidence="3">
    <name type="scientific">Naegleria gruberi</name>
    <name type="common">Amoeba</name>
    <dbReference type="NCBI Taxonomy" id="5762"/>
    <lineage>
        <taxon>Eukaryota</taxon>
        <taxon>Discoba</taxon>
        <taxon>Heterolobosea</taxon>
        <taxon>Tetramitia</taxon>
        <taxon>Eutetramitia</taxon>
        <taxon>Vahlkampfiidae</taxon>
        <taxon>Naegleria</taxon>
    </lineage>
</organism>
<keyword evidence="3" id="KW-1185">Reference proteome</keyword>
<dbReference type="EMBL" id="GG738922">
    <property type="protein sequence ID" value="EFC37085.1"/>
    <property type="molecule type" value="Genomic_DNA"/>
</dbReference>